<sequence length="70" mass="8336">MYKMTENQLVLPEDFFLPFGGKLNKNNRWVKLATLIPWWTFEETYANTMKRSSRGQQVFSVRMALDALYI</sequence>
<accession>A0A917PXZ9</accession>
<name>A0A917PXZ9_9BACI</name>
<evidence type="ECO:0008006" key="3">
    <source>
        <dbReference type="Google" id="ProtNLM"/>
    </source>
</evidence>
<protein>
    <recommendedName>
        <fullName evidence="3">IS5/IS1182 family transposase</fullName>
    </recommendedName>
</protein>
<organism evidence="1 2">
    <name type="scientific">Lentibacillus kapialis</name>
    <dbReference type="NCBI Taxonomy" id="340214"/>
    <lineage>
        <taxon>Bacteria</taxon>
        <taxon>Bacillati</taxon>
        <taxon>Bacillota</taxon>
        <taxon>Bacilli</taxon>
        <taxon>Bacillales</taxon>
        <taxon>Bacillaceae</taxon>
        <taxon>Lentibacillus</taxon>
    </lineage>
</organism>
<proteinExistence type="predicted"/>
<gene>
    <name evidence="1" type="ORF">GCM10007063_21050</name>
</gene>
<dbReference type="AlphaFoldDB" id="A0A917PXZ9"/>
<evidence type="ECO:0000313" key="1">
    <source>
        <dbReference type="EMBL" id="GGJ98550.1"/>
    </source>
</evidence>
<reference evidence="1" key="1">
    <citation type="journal article" date="2014" name="Int. J. Syst. Evol. Microbiol.">
        <title>Complete genome sequence of Corynebacterium casei LMG S-19264T (=DSM 44701T), isolated from a smear-ripened cheese.</title>
        <authorList>
            <consortium name="US DOE Joint Genome Institute (JGI-PGF)"/>
            <person name="Walter F."/>
            <person name="Albersmeier A."/>
            <person name="Kalinowski J."/>
            <person name="Ruckert C."/>
        </authorList>
    </citation>
    <scope>NUCLEOTIDE SEQUENCE</scope>
    <source>
        <strain evidence="1">JCM 12580</strain>
    </source>
</reference>
<dbReference type="Proteomes" id="UP000658382">
    <property type="component" value="Unassembled WGS sequence"/>
</dbReference>
<comment type="caution">
    <text evidence="1">The sequence shown here is derived from an EMBL/GenBank/DDBJ whole genome shotgun (WGS) entry which is preliminary data.</text>
</comment>
<evidence type="ECO:0000313" key="2">
    <source>
        <dbReference type="Proteomes" id="UP000658382"/>
    </source>
</evidence>
<dbReference type="EMBL" id="BMNQ01000029">
    <property type="protein sequence ID" value="GGJ98550.1"/>
    <property type="molecule type" value="Genomic_DNA"/>
</dbReference>
<reference evidence="1" key="2">
    <citation type="submission" date="2020-09" db="EMBL/GenBank/DDBJ databases">
        <authorList>
            <person name="Sun Q."/>
            <person name="Ohkuma M."/>
        </authorList>
    </citation>
    <scope>NUCLEOTIDE SEQUENCE</scope>
    <source>
        <strain evidence="1">JCM 12580</strain>
    </source>
</reference>
<keyword evidence="2" id="KW-1185">Reference proteome</keyword>